<dbReference type="GO" id="GO:0003684">
    <property type="term" value="F:damaged DNA binding"/>
    <property type="evidence" value="ECO:0007669"/>
    <property type="project" value="InterPro"/>
</dbReference>
<evidence type="ECO:0000256" key="11">
    <source>
        <dbReference type="HAMAP-Rule" id="MF_01498"/>
    </source>
</evidence>
<sequence length="468" mass="49281">MAGKSSKIKTTFACTECGAQSPKWAGRCTECGDWNTLVEEITGGDDPADLPLPSTKRSGPMRIGDVPTDLARPISTGIDELDTVLGGGLVAGSVTLLGGEPGIGKSTLLLQLLAARSGTTLYVSAEESGQQVRLRAERLDAIRPDLWLHAETALPHIIQAIDDTQPELVVIDSIQTVADPALSSPPGSVGQVRGCAHRLVTEAKDRNIAIVLVGHVTKDGNLAGPRVLEHVVDTVLQFEGDRHHALRLLRAVKHRFGPTNELGLFEMVGAGLVAVPDPSTLFLADRRTGVPGSAVVPTMEGRRPIVLELQALTNEAMPNVPARRSAQGLDSGRMSMLMAVLGRRGRLKVGEQDIYASAVGGAKVTEPGLDLGLCLAVASAMRDTPLPADLAVFGEVGLGGEVRQVSHAQRRVTEAARLGFKRVIVPAKSPEPDDELGAQVRLIRVQTVIEALRAAGLDGSADSGLRAV</sequence>
<dbReference type="InterPro" id="IPR027417">
    <property type="entry name" value="P-loop_NTPase"/>
</dbReference>
<dbReference type="Pfam" id="PF18073">
    <property type="entry name" value="Zn_ribbon_LapB"/>
    <property type="match status" value="1"/>
</dbReference>
<reference evidence="16 17" key="1">
    <citation type="journal article" date="2013" name="Int. J. Syst. Evol. Microbiol.">
        <title>Ilumatobacter nonamiense sp. nov. and Ilumatobacter coccineum sp. nov., isolated from seashore sand.</title>
        <authorList>
            <person name="Matsumoto A."/>
            <person name="Kasai H."/>
            <person name="Matsuo Y."/>
            <person name="Shizuri Y."/>
            <person name="Ichikawa N."/>
            <person name="Fujita N."/>
            <person name="Omura S."/>
            <person name="Takahashi Y."/>
        </authorList>
    </citation>
    <scope>NUCLEOTIDE SEQUENCE [LARGE SCALE GENOMIC DNA]</scope>
    <source>
        <strain evidence="17">NBRC 103263 / KCTC 29153 / YM16-304</strain>
    </source>
</reference>
<name>A0A6C7EC20_ILUCY</name>
<dbReference type="EMBL" id="AP012057">
    <property type="protein sequence ID" value="BAN04021.1"/>
    <property type="molecule type" value="Genomic_DNA"/>
</dbReference>
<dbReference type="FunFam" id="3.40.50.300:FF:000050">
    <property type="entry name" value="DNA repair protein RadA"/>
    <property type="match status" value="1"/>
</dbReference>
<evidence type="ECO:0000256" key="2">
    <source>
        <dbReference type="ARBA" id="ARBA00022741"/>
    </source>
</evidence>
<comment type="function">
    <text evidence="11">Plays a role in repairing double-strand DNA breaks, probably involving stabilizing or processing branched DNA or blocked replication forks.</text>
</comment>
<proteinExistence type="inferred from homology"/>
<evidence type="ECO:0000256" key="10">
    <source>
        <dbReference type="ARBA" id="ARBA00023204"/>
    </source>
</evidence>
<protein>
    <recommendedName>
        <fullName evidence="11 12">DNA repair protein RadA</fullName>
    </recommendedName>
</protein>
<evidence type="ECO:0000256" key="9">
    <source>
        <dbReference type="ARBA" id="ARBA00023125"/>
    </source>
</evidence>
<dbReference type="SUPFAM" id="SSF54211">
    <property type="entry name" value="Ribosomal protein S5 domain 2-like"/>
    <property type="match status" value="1"/>
</dbReference>
<evidence type="ECO:0000256" key="7">
    <source>
        <dbReference type="ARBA" id="ARBA00022840"/>
    </source>
</evidence>
<dbReference type="Gene3D" id="3.30.230.10">
    <property type="match status" value="1"/>
</dbReference>
<dbReference type="Gene3D" id="3.40.50.300">
    <property type="entry name" value="P-loop containing nucleotide triphosphate hydrolases"/>
    <property type="match status" value="1"/>
</dbReference>
<feature type="binding site" evidence="11">
    <location>
        <begin position="99"/>
        <end position="106"/>
    </location>
    <ligand>
        <name>ATP</name>
        <dbReference type="ChEBI" id="CHEBI:30616"/>
    </ligand>
</feature>
<comment type="caution">
    <text evidence="11">Lacks conserved residue(s) required for the propagation of feature annotation.</text>
</comment>
<feature type="region of interest" description="Lon-protease-like" evidence="11">
    <location>
        <begin position="353"/>
        <end position="468"/>
    </location>
</feature>
<evidence type="ECO:0000256" key="13">
    <source>
        <dbReference type="RuleBase" id="RU003555"/>
    </source>
</evidence>
<dbReference type="InterPro" id="IPR020588">
    <property type="entry name" value="RecA_ATP-bd"/>
</dbReference>
<dbReference type="HAMAP" id="MF_01498">
    <property type="entry name" value="RadA_bact"/>
    <property type="match status" value="1"/>
</dbReference>
<evidence type="ECO:0000313" key="16">
    <source>
        <dbReference type="EMBL" id="BAN04021.1"/>
    </source>
</evidence>
<dbReference type="Pfam" id="PF13541">
    <property type="entry name" value="ChlI"/>
    <property type="match status" value="1"/>
</dbReference>
<gene>
    <name evidence="11 16" type="primary">radA</name>
    <name evidence="16" type="synonym">sms</name>
    <name evidence="16" type="ORF">YM304_37070</name>
</gene>
<keyword evidence="6 13" id="KW-0862">Zinc</keyword>
<evidence type="ECO:0000256" key="1">
    <source>
        <dbReference type="ARBA" id="ARBA00022723"/>
    </source>
</evidence>
<dbReference type="NCBIfam" id="TIGR00416">
    <property type="entry name" value="sms"/>
    <property type="match status" value="1"/>
</dbReference>
<keyword evidence="7 11" id="KW-0067">ATP-binding</keyword>
<feature type="domain" description="RecA family profile 1" evidence="15">
    <location>
        <begin position="70"/>
        <end position="216"/>
    </location>
</feature>
<dbReference type="GO" id="GO:0000725">
    <property type="term" value="P:recombinational repair"/>
    <property type="evidence" value="ECO:0007669"/>
    <property type="project" value="UniProtKB-UniRule"/>
</dbReference>
<keyword evidence="1 11" id="KW-0479">Metal-binding</keyword>
<dbReference type="GO" id="GO:0005524">
    <property type="term" value="F:ATP binding"/>
    <property type="evidence" value="ECO:0007669"/>
    <property type="project" value="UniProtKB-UniRule"/>
</dbReference>
<dbReference type="GO" id="GO:0140664">
    <property type="term" value="F:ATP-dependent DNA damage sensor activity"/>
    <property type="evidence" value="ECO:0007669"/>
    <property type="project" value="InterPro"/>
</dbReference>
<keyword evidence="9 11" id="KW-0238">DNA-binding</keyword>
<keyword evidence="2 11" id="KW-0547">Nucleotide-binding</keyword>
<evidence type="ECO:0000313" key="17">
    <source>
        <dbReference type="Proteomes" id="UP000011863"/>
    </source>
</evidence>
<dbReference type="RefSeq" id="WP_015443268.1">
    <property type="nucleotide sequence ID" value="NC_020520.1"/>
</dbReference>
<keyword evidence="17" id="KW-1185">Reference proteome</keyword>
<dbReference type="OrthoDB" id="9803906at2"/>
<dbReference type="CDD" id="cd01121">
    <property type="entry name" value="RadA_SMS_N"/>
    <property type="match status" value="1"/>
</dbReference>
<evidence type="ECO:0000256" key="8">
    <source>
        <dbReference type="ARBA" id="ARBA00023016"/>
    </source>
</evidence>
<dbReference type="GO" id="GO:0016787">
    <property type="term" value="F:hydrolase activity"/>
    <property type="evidence" value="ECO:0007669"/>
    <property type="project" value="UniProtKB-KW"/>
</dbReference>
<dbReference type="InterPro" id="IPR003593">
    <property type="entry name" value="AAA+_ATPase"/>
</dbReference>
<keyword evidence="5" id="KW-0378">Hydrolase</keyword>
<dbReference type="InterPro" id="IPR020568">
    <property type="entry name" value="Ribosomal_Su5_D2-typ_SF"/>
</dbReference>
<dbReference type="PRINTS" id="PR01874">
    <property type="entry name" value="DNAREPAIRADA"/>
</dbReference>
<dbReference type="SUPFAM" id="SSF52540">
    <property type="entry name" value="P-loop containing nucleoside triphosphate hydrolases"/>
    <property type="match status" value="1"/>
</dbReference>
<dbReference type="InterPro" id="IPR041166">
    <property type="entry name" value="Rubredoxin_2"/>
</dbReference>
<dbReference type="InterPro" id="IPR004504">
    <property type="entry name" value="DNA_repair_RadA"/>
</dbReference>
<accession>A0A6C7EC20</accession>
<dbReference type="InterPro" id="IPR014721">
    <property type="entry name" value="Ribsml_uS5_D2-typ_fold_subgr"/>
</dbReference>
<evidence type="ECO:0000256" key="4">
    <source>
        <dbReference type="ARBA" id="ARBA00022771"/>
    </source>
</evidence>
<organism evidence="16 17">
    <name type="scientific">Ilumatobacter coccineus (strain NBRC 103263 / KCTC 29153 / YM16-304)</name>
    <dbReference type="NCBI Taxonomy" id="1313172"/>
    <lineage>
        <taxon>Bacteria</taxon>
        <taxon>Bacillati</taxon>
        <taxon>Actinomycetota</taxon>
        <taxon>Acidimicrobiia</taxon>
        <taxon>Acidimicrobiales</taxon>
        <taxon>Ilumatobacteraceae</taxon>
        <taxon>Ilumatobacter</taxon>
    </lineage>
</organism>
<evidence type="ECO:0000256" key="3">
    <source>
        <dbReference type="ARBA" id="ARBA00022763"/>
    </source>
</evidence>
<comment type="similarity">
    <text evidence="11 13">Belongs to the RecA family. RadA subfamily.</text>
</comment>
<dbReference type="KEGG" id="aym:YM304_37070"/>
<dbReference type="AlphaFoldDB" id="A0A6C7EC20"/>
<keyword evidence="10 11" id="KW-0234">DNA repair</keyword>
<comment type="function">
    <text evidence="13">DNA-dependent ATPase involved in processing of recombination intermediates, plays a role in repairing DNA breaks. Stimulates the branch migration of RecA-mediated strand transfer reactions, allowing the 3' invading strand to extend heteroduplex DNA faster. Binds ssDNA in the presence of ADP but not other nucleotides, has ATPase activity that is stimulated by ssDNA and various branched DNA structures, but inhibited by SSB. Does not have RecA's homology-searching function.</text>
</comment>
<dbReference type="Pfam" id="PF13481">
    <property type="entry name" value="AAA_25"/>
    <property type="match status" value="1"/>
</dbReference>
<dbReference type="SMART" id="SM00382">
    <property type="entry name" value="AAA"/>
    <property type="match status" value="1"/>
</dbReference>
<dbReference type="PANTHER" id="PTHR32472:SF10">
    <property type="entry name" value="DNA REPAIR PROTEIN RADA-LIKE PROTEIN"/>
    <property type="match status" value="1"/>
</dbReference>
<dbReference type="PROSITE" id="PS50162">
    <property type="entry name" value="RECA_2"/>
    <property type="match status" value="1"/>
</dbReference>
<evidence type="ECO:0000256" key="5">
    <source>
        <dbReference type="ARBA" id="ARBA00022801"/>
    </source>
</evidence>
<dbReference type="Proteomes" id="UP000011863">
    <property type="component" value="Chromosome"/>
</dbReference>
<dbReference type="PANTHER" id="PTHR32472">
    <property type="entry name" value="DNA REPAIR PROTEIN RADA"/>
    <property type="match status" value="1"/>
</dbReference>
<feature type="region of interest" description="Disordered" evidence="14">
    <location>
        <begin position="42"/>
        <end position="68"/>
    </location>
</feature>
<comment type="domain">
    <text evidence="11">The middle region has homology to RecA with ATPase motifs including the RadA KNRFG motif, while the C-terminus is homologous to Lon protease.</text>
</comment>
<dbReference type="GO" id="GO:0005829">
    <property type="term" value="C:cytosol"/>
    <property type="evidence" value="ECO:0007669"/>
    <property type="project" value="TreeGrafter"/>
</dbReference>
<evidence type="ECO:0000256" key="14">
    <source>
        <dbReference type="SAM" id="MobiDB-lite"/>
    </source>
</evidence>
<keyword evidence="4 13" id="KW-0863">Zinc-finger</keyword>
<evidence type="ECO:0000256" key="12">
    <source>
        <dbReference type="NCBIfam" id="TIGR00416"/>
    </source>
</evidence>
<keyword evidence="3 11" id="KW-0227">DNA damage</keyword>
<evidence type="ECO:0000256" key="6">
    <source>
        <dbReference type="ARBA" id="ARBA00022833"/>
    </source>
</evidence>
<keyword evidence="8 11" id="KW-0346">Stress response</keyword>
<evidence type="ECO:0000259" key="15">
    <source>
        <dbReference type="PROSITE" id="PS50162"/>
    </source>
</evidence>
<dbReference type="GO" id="GO:0008270">
    <property type="term" value="F:zinc ion binding"/>
    <property type="evidence" value="ECO:0007669"/>
    <property type="project" value="UniProtKB-KW"/>
</dbReference>